<feature type="chain" id="PRO_5015085128" evidence="1">
    <location>
        <begin position="19"/>
        <end position="46"/>
    </location>
</feature>
<accession>A0A2P2MS66</accession>
<sequence length="46" mass="5086">MSHPQISTISHVAFLALALRVYLSHQIQVCKHYSCSDTGTSALQEL</sequence>
<evidence type="ECO:0000313" key="2">
    <source>
        <dbReference type="EMBL" id="MBX33056.1"/>
    </source>
</evidence>
<name>A0A2P2MS66_RHIMU</name>
<reference evidence="2" key="1">
    <citation type="submission" date="2018-02" db="EMBL/GenBank/DDBJ databases">
        <title>Rhizophora mucronata_Transcriptome.</title>
        <authorList>
            <person name="Meera S.P."/>
            <person name="Sreeshan A."/>
            <person name="Augustine A."/>
        </authorList>
    </citation>
    <scope>NUCLEOTIDE SEQUENCE</scope>
    <source>
        <tissue evidence="2">Leaf</tissue>
    </source>
</reference>
<dbReference type="EMBL" id="GGEC01052576">
    <property type="protein sequence ID" value="MBX33060.1"/>
    <property type="molecule type" value="Transcribed_RNA"/>
</dbReference>
<feature type="signal peptide" evidence="1">
    <location>
        <begin position="1"/>
        <end position="18"/>
    </location>
</feature>
<dbReference type="GO" id="GO:0016301">
    <property type="term" value="F:kinase activity"/>
    <property type="evidence" value="ECO:0007669"/>
    <property type="project" value="UniProtKB-KW"/>
</dbReference>
<evidence type="ECO:0000313" key="3">
    <source>
        <dbReference type="EMBL" id="MBX33060.1"/>
    </source>
</evidence>
<protein>
    <submittedName>
        <fullName evidence="3">L-arabinokinase-like isoform X1</fullName>
    </submittedName>
    <submittedName>
        <fullName evidence="2">L-arabinokinase-like isoform X2</fullName>
    </submittedName>
</protein>
<organism evidence="2">
    <name type="scientific">Rhizophora mucronata</name>
    <name type="common">Asiatic mangrove</name>
    <dbReference type="NCBI Taxonomy" id="61149"/>
    <lineage>
        <taxon>Eukaryota</taxon>
        <taxon>Viridiplantae</taxon>
        <taxon>Streptophyta</taxon>
        <taxon>Embryophyta</taxon>
        <taxon>Tracheophyta</taxon>
        <taxon>Spermatophyta</taxon>
        <taxon>Magnoliopsida</taxon>
        <taxon>eudicotyledons</taxon>
        <taxon>Gunneridae</taxon>
        <taxon>Pentapetalae</taxon>
        <taxon>rosids</taxon>
        <taxon>fabids</taxon>
        <taxon>Malpighiales</taxon>
        <taxon>Rhizophoraceae</taxon>
        <taxon>Rhizophora</taxon>
    </lineage>
</organism>
<keyword evidence="2" id="KW-0808">Transferase</keyword>
<keyword evidence="1" id="KW-0732">Signal</keyword>
<keyword evidence="2" id="KW-0418">Kinase</keyword>
<proteinExistence type="predicted"/>
<dbReference type="AlphaFoldDB" id="A0A2P2MS66"/>
<evidence type="ECO:0000256" key="1">
    <source>
        <dbReference type="SAM" id="SignalP"/>
    </source>
</evidence>
<dbReference type="EMBL" id="GGEC01052572">
    <property type="protein sequence ID" value="MBX33056.1"/>
    <property type="molecule type" value="Transcribed_RNA"/>
</dbReference>